<dbReference type="AlphaFoldDB" id="A0A0N4YTX6"/>
<dbReference type="WBParaSite" id="NBR_0002069801-mRNA-1">
    <property type="protein sequence ID" value="NBR_0002069801-mRNA-1"/>
    <property type="gene ID" value="NBR_0002069801"/>
</dbReference>
<organism evidence="4">
    <name type="scientific">Nippostrongylus brasiliensis</name>
    <name type="common">Rat hookworm</name>
    <dbReference type="NCBI Taxonomy" id="27835"/>
    <lineage>
        <taxon>Eukaryota</taxon>
        <taxon>Metazoa</taxon>
        <taxon>Ecdysozoa</taxon>
        <taxon>Nematoda</taxon>
        <taxon>Chromadorea</taxon>
        <taxon>Rhabditida</taxon>
        <taxon>Rhabditina</taxon>
        <taxon>Rhabditomorpha</taxon>
        <taxon>Strongyloidea</taxon>
        <taxon>Heligmosomidae</taxon>
        <taxon>Nippostrongylus</taxon>
    </lineage>
</organism>
<feature type="region of interest" description="Disordered" evidence="1">
    <location>
        <begin position="215"/>
        <end position="265"/>
    </location>
</feature>
<evidence type="ECO:0000313" key="4">
    <source>
        <dbReference type="WBParaSite" id="NBR_0002069801-mRNA-1"/>
    </source>
</evidence>
<evidence type="ECO:0000313" key="2">
    <source>
        <dbReference type="EMBL" id="VDL84437.1"/>
    </source>
</evidence>
<feature type="compositionally biased region" description="Basic and acidic residues" evidence="1">
    <location>
        <begin position="215"/>
        <end position="228"/>
    </location>
</feature>
<reference evidence="2 3" key="2">
    <citation type="submission" date="2018-11" db="EMBL/GenBank/DDBJ databases">
        <authorList>
            <consortium name="Pathogen Informatics"/>
        </authorList>
    </citation>
    <scope>NUCLEOTIDE SEQUENCE [LARGE SCALE GENOMIC DNA]</scope>
</reference>
<name>A0A0N4YTX6_NIPBR</name>
<sequence length="265" mass="29492">MDTPCRSSSVPAAKRRLVDIESPNKDRTLANMIIDFSTSDYPPYLKIVLDTLLDTREELKSIKELCSKIVDENKALRCENAKLKELLQLKESQLKSHVCSVCSSSPPNSQVVSSIDHERDIERKRSVVLAGIVESSSASPSERASHDLHVVQSVLDHLNVECLPVSVYRMGRPNANNSRLIKVVLPSSFFQQTAVGRASRLRSFSRKGVYLRPSLTKEERERQREERLAKRRPVHSNHSNSPPIPPSNTDLATNGGGTVSSQGNL</sequence>
<reference evidence="4" key="1">
    <citation type="submission" date="2017-02" db="UniProtKB">
        <authorList>
            <consortium name="WormBaseParasite"/>
        </authorList>
    </citation>
    <scope>IDENTIFICATION</scope>
</reference>
<dbReference type="STRING" id="27835.A0A0N4YTX6"/>
<protein>
    <submittedName>
        <fullName evidence="4">Coiled-coil domain-containing protein</fullName>
    </submittedName>
</protein>
<gene>
    <name evidence="2" type="ORF">NBR_LOCUS20699</name>
</gene>
<proteinExistence type="predicted"/>
<keyword evidence="3" id="KW-1185">Reference proteome</keyword>
<dbReference type="EMBL" id="UYSL01025425">
    <property type="protein sequence ID" value="VDL84437.1"/>
    <property type="molecule type" value="Genomic_DNA"/>
</dbReference>
<evidence type="ECO:0000256" key="1">
    <source>
        <dbReference type="SAM" id="MobiDB-lite"/>
    </source>
</evidence>
<evidence type="ECO:0000313" key="3">
    <source>
        <dbReference type="Proteomes" id="UP000271162"/>
    </source>
</evidence>
<dbReference type="Proteomes" id="UP000271162">
    <property type="component" value="Unassembled WGS sequence"/>
</dbReference>
<accession>A0A0N4YTX6</accession>
<dbReference type="OMA" id="FLDIECI"/>